<accession>A0ABS1NHH7</accession>
<keyword evidence="4" id="KW-1185">Reference proteome</keyword>
<dbReference type="RefSeq" id="WP_201876683.1">
    <property type="nucleotide sequence ID" value="NZ_JAERRF010000012.1"/>
</dbReference>
<evidence type="ECO:0000313" key="3">
    <source>
        <dbReference type="EMBL" id="MBL1099266.1"/>
    </source>
</evidence>
<dbReference type="InterPro" id="IPR049381">
    <property type="entry name" value="UbiD-like_C"/>
</dbReference>
<sequence>MTGTTTTPPPGLSLRAALAELSAAGPGAVPAHEGPEDPTQVADHYARRYAGVPATGRSRDEPAVLYPGVRGGPVLLGLYGDEERLRRWLPGLPPRVTPDTADRLMAEAARPQCAPVTVRGPGCQQHRLTGGAVDLTALPALTCTPRDAGPYLTAALVRAEDPETGETALSAHRMLVLDRTRLTLWMVPGRQLGALYERVVGDGRPLPVTVNIGVPPAAMVASALGSRFLPGGLDKLAVAGALARQPVATAPALTQPASALAEAEIVLEGYLDGSLADEALPGAQPAGSLPEFLGYDGGARTGLPVLTVTAVTHRSAPLYQAVIGPGREQSHILGTAGALSAALSLREVLPRAPGVRVCGTHLAAAGGGMLLLTVAVRKESAAGDHVLDVLARELLDRHPFVKTVLFTDDTIAIGCAEDLLWALLTRCNLGADTRAWPQFRPVPMDPSQTPEWAAVRHGAERPPGRVSVDATTPYALRARTVRSFGP</sequence>
<name>A0ABS1NHH7_9ACTN</name>
<evidence type="ECO:0000313" key="4">
    <source>
        <dbReference type="Proteomes" id="UP000634229"/>
    </source>
</evidence>
<dbReference type="Gene3D" id="3.40.1670.10">
    <property type="entry name" value="UbiD C-terminal domain-like"/>
    <property type="match status" value="1"/>
</dbReference>
<dbReference type="InterPro" id="IPR048304">
    <property type="entry name" value="UbiD_Rift_dom"/>
</dbReference>
<reference evidence="3 4" key="1">
    <citation type="submission" date="2021-01" db="EMBL/GenBank/DDBJ databases">
        <title>WGS of actinomycetes isolated from Thailand.</title>
        <authorList>
            <person name="Thawai C."/>
        </authorList>
    </citation>
    <scope>NUCLEOTIDE SEQUENCE [LARGE SCALE GENOMIC DNA]</scope>
    <source>
        <strain evidence="3 4">CA1R205</strain>
    </source>
</reference>
<feature type="domain" description="3-octaprenyl-4-hydroxybenzoate carboxy-lyase-like Rift-related" evidence="1">
    <location>
        <begin position="121"/>
        <end position="323"/>
    </location>
</feature>
<dbReference type="SUPFAM" id="SSF50475">
    <property type="entry name" value="FMN-binding split barrel"/>
    <property type="match status" value="1"/>
</dbReference>
<dbReference type="PANTHER" id="PTHR30108:SF17">
    <property type="entry name" value="FERULIC ACID DECARBOXYLASE 1"/>
    <property type="match status" value="1"/>
</dbReference>
<organism evidence="3 4">
    <name type="scientific">Streptomyces coffeae</name>
    <dbReference type="NCBI Taxonomy" id="621382"/>
    <lineage>
        <taxon>Bacteria</taxon>
        <taxon>Bacillati</taxon>
        <taxon>Actinomycetota</taxon>
        <taxon>Actinomycetes</taxon>
        <taxon>Kitasatosporales</taxon>
        <taxon>Streptomycetaceae</taxon>
        <taxon>Streptomyces</taxon>
    </lineage>
</organism>
<gene>
    <name evidence="3" type="ORF">JK363_21885</name>
</gene>
<dbReference type="InterPro" id="IPR002830">
    <property type="entry name" value="UbiD"/>
</dbReference>
<comment type="caution">
    <text evidence="3">The sequence shown here is derived from an EMBL/GenBank/DDBJ whole genome shotgun (WGS) entry which is preliminary data.</text>
</comment>
<dbReference type="Pfam" id="PF01977">
    <property type="entry name" value="UbiD"/>
    <property type="match status" value="1"/>
</dbReference>
<proteinExistence type="predicted"/>
<protein>
    <submittedName>
        <fullName evidence="3">UbiD family decarboxylase</fullName>
    </submittedName>
</protein>
<dbReference type="SUPFAM" id="SSF143968">
    <property type="entry name" value="UbiD C-terminal domain-like"/>
    <property type="match status" value="1"/>
</dbReference>
<evidence type="ECO:0000259" key="1">
    <source>
        <dbReference type="Pfam" id="PF01977"/>
    </source>
</evidence>
<feature type="domain" description="3-octaprenyl-4-hydroxybenzoate carboxy-lyase-like C-terminal" evidence="2">
    <location>
        <begin position="337"/>
        <end position="451"/>
    </location>
</feature>
<dbReference type="Pfam" id="PF20696">
    <property type="entry name" value="UbiD_C"/>
    <property type="match status" value="1"/>
</dbReference>
<dbReference type="Proteomes" id="UP000634229">
    <property type="component" value="Unassembled WGS sequence"/>
</dbReference>
<evidence type="ECO:0000259" key="2">
    <source>
        <dbReference type="Pfam" id="PF20696"/>
    </source>
</evidence>
<dbReference type="PANTHER" id="PTHR30108">
    <property type="entry name" value="3-OCTAPRENYL-4-HYDROXYBENZOATE CARBOXY-LYASE-RELATED"/>
    <property type="match status" value="1"/>
</dbReference>
<dbReference type="EMBL" id="JAERRF010000012">
    <property type="protein sequence ID" value="MBL1099266.1"/>
    <property type="molecule type" value="Genomic_DNA"/>
</dbReference>